<organism evidence="1 2">
    <name type="scientific">Microbispora rosea</name>
    <dbReference type="NCBI Taxonomy" id="58117"/>
    <lineage>
        <taxon>Bacteria</taxon>
        <taxon>Bacillati</taxon>
        <taxon>Actinomycetota</taxon>
        <taxon>Actinomycetes</taxon>
        <taxon>Streptosporangiales</taxon>
        <taxon>Streptosporangiaceae</taxon>
        <taxon>Microbispora</taxon>
    </lineage>
</organism>
<reference evidence="2" key="1">
    <citation type="submission" date="2017-01" db="EMBL/GenBank/DDBJ databases">
        <authorList>
            <person name="Varghese N."/>
            <person name="Submissions S."/>
        </authorList>
    </citation>
    <scope>NUCLEOTIDE SEQUENCE [LARGE SCALE GENOMIC DNA]</scope>
    <source>
        <strain evidence="2">ATCC 12950</strain>
    </source>
</reference>
<evidence type="ECO:0000313" key="1">
    <source>
        <dbReference type="EMBL" id="SIR54645.1"/>
    </source>
</evidence>
<dbReference type="AlphaFoldDB" id="A0A1N7BTH7"/>
<accession>A0A1N7BTH7</accession>
<dbReference type="RefSeq" id="WP_159454792.1">
    <property type="nucleotide sequence ID" value="NZ_FTNI01000010.1"/>
</dbReference>
<dbReference type="PROSITE" id="PS51257">
    <property type="entry name" value="PROKAR_LIPOPROTEIN"/>
    <property type="match status" value="1"/>
</dbReference>
<protein>
    <submittedName>
        <fullName evidence="1">Uncharacterized protein</fullName>
    </submittedName>
</protein>
<name>A0A1N7BTH7_9ACTN</name>
<proteinExistence type="predicted"/>
<dbReference type="Proteomes" id="UP000186096">
    <property type="component" value="Unassembled WGS sequence"/>
</dbReference>
<evidence type="ECO:0000313" key="2">
    <source>
        <dbReference type="Proteomes" id="UP000186096"/>
    </source>
</evidence>
<gene>
    <name evidence="1" type="ORF">SAMN05421833_110172</name>
</gene>
<dbReference type="EMBL" id="FTNI01000010">
    <property type="protein sequence ID" value="SIR54645.1"/>
    <property type="molecule type" value="Genomic_DNA"/>
</dbReference>
<keyword evidence="2" id="KW-1185">Reference proteome</keyword>
<sequence>MVGPGGKGLLYLGEVLHAPGGFGALGCFEGAAGVGDSLGHVAELELCLCDVGVDDGCALLVLVLAESCKGGLAGLCHVLLVAEPYIGRELEGGHASGVEKAGPRALAVGPGSCVGFLGALQQLDRLAIAECGQLFGFAGQQPCAGRVISLGREELLGASDVLDSLGAADSVRPVGVRACLDDAVPALLGGQGGDALE</sequence>